<protein>
    <submittedName>
        <fullName evidence="1">Uncharacterized protein</fullName>
    </submittedName>
</protein>
<dbReference type="RefSeq" id="WP_229157085.1">
    <property type="nucleotide sequence ID" value="NZ_JAJEWP010000001.1"/>
</dbReference>
<gene>
    <name evidence="1" type="ORF">LJ739_02820</name>
</gene>
<evidence type="ECO:0000313" key="1">
    <source>
        <dbReference type="EMBL" id="MCC2615176.1"/>
    </source>
</evidence>
<organism evidence="1 2">
    <name type="scientific">Fluctibacter halophilus</name>
    <dbReference type="NCBI Taxonomy" id="226011"/>
    <lineage>
        <taxon>Bacteria</taxon>
        <taxon>Pseudomonadati</taxon>
        <taxon>Pseudomonadota</taxon>
        <taxon>Gammaproteobacteria</taxon>
        <taxon>Alteromonadales</taxon>
        <taxon>Alteromonadaceae</taxon>
        <taxon>Fluctibacter</taxon>
    </lineage>
</organism>
<accession>A0ABS8G4W2</accession>
<reference evidence="1 2" key="1">
    <citation type="submission" date="2021-10" db="EMBL/GenBank/DDBJ databases">
        <title>Draft genome of Aestuariibacter halophilus JC2043.</title>
        <authorList>
            <person name="Emsley S.A."/>
            <person name="Pfannmuller K.M."/>
            <person name="Ushijima B."/>
            <person name="Saw J.H."/>
            <person name="Videau P."/>
        </authorList>
    </citation>
    <scope>NUCLEOTIDE SEQUENCE [LARGE SCALE GENOMIC DNA]</scope>
    <source>
        <strain evidence="1 2">JC2043</strain>
    </source>
</reference>
<comment type="caution">
    <text evidence="1">The sequence shown here is derived from an EMBL/GenBank/DDBJ whole genome shotgun (WGS) entry which is preliminary data.</text>
</comment>
<proteinExistence type="predicted"/>
<dbReference type="EMBL" id="JAJEWP010000001">
    <property type="protein sequence ID" value="MCC2615176.1"/>
    <property type="molecule type" value="Genomic_DNA"/>
</dbReference>
<name>A0ABS8G4W2_9ALTE</name>
<keyword evidence="2" id="KW-1185">Reference proteome</keyword>
<dbReference type="Proteomes" id="UP001520878">
    <property type="component" value="Unassembled WGS sequence"/>
</dbReference>
<evidence type="ECO:0000313" key="2">
    <source>
        <dbReference type="Proteomes" id="UP001520878"/>
    </source>
</evidence>
<sequence length="61" mass="7061">MSSKSLPAFLQQALEDHVNANELSNDPELQRIFDRLSRLNDNVEKIKRDILLNRAKRNGID</sequence>